<keyword evidence="3" id="KW-1185">Reference proteome</keyword>
<dbReference type="Proteomes" id="UP000323506">
    <property type="component" value="Chromosome D11"/>
</dbReference>
<name>A0A5D2AQ68_GOSDA</name>
<reference evidence="2 3" key="1">
    <citation type="submission" date="2019-06" db="EMBL/GenBank/DDBJ databases">
        <title>WGS assembly of Gossypium darwinii.</title>
        <authorList>
            <person name="Chen Z.J."/>
            <person name="Sreedasyam A."/>
            <person name="Ando A."/>
            <person name="Song Q."/>
            <person name="De L."/>
            <person name="Hulse-Kemp A."/>
            <person name="Ding M."/>
            <person name="Ye W."/>
            <person name="Kirkbride R."/>
            <person name="Jenkins J."/>
            <person name="Plott C."/>
            <person name="Lovell J."/>
            <person name="Lin Y.-M."/>
            <person name="Vaughn R."/>
            <person name="Liu B."/>
            <person name="Li W."/>
            <person name="Simpson S."/>
            <person name="Scheffler B."/>
            <person name="Saski C."/>
            <person name="Grover C."/>
            <person name="Hu G."/>
            <person name="Conover J."/>
            <person name="Carlson J."/>
            <person name="Shu S."/>
            <person name="Boston L."/>
            <person name="Williams M."/>
            <person name="Peterson D."/>
            <person name="Mcgee K."/>
            <person name="Jones D."/>
            <person name="Wendel J."/>
            <person name="Stelly D."/>
            <person name="Grimwood J."/>
            <person name="Schmutz J."/>
        </authorList>
    </citation>
    <scope>NUCLEOTIDE SEQUENCE [LARGE SCALE GENOMIC DNA]</scope>
    <source>
        <strain evidence="2">1808015.09</strain>
    </source>
</reference>
<dbReference type="AlphaFoldDB" id="A0A5D2AQ68"/>
<protein>
    <recommendedName>
        <fullName evidence="4">Secreted protein</fullName>
    </recommendedName>
</protein>
<feature type="signal peptide" evidence="1">
    <location>
        <begin position="1"/>
        <end position="30"/>
    </location>
</feature>
<proteinExistence type="predicted"/>
<evidence type="ECO:0000313" key="2">
    <source>
        <dbReference type="EMBL" id="TYG47044.1"/>
    </source>
</evidence>
<accession>A0A5D2AQ68</accession>
<evidence type="ECO:0000256" key="1">
    <source>
        <dbReference type="SAM" id="SignalP"/>
    </source>
</evidence>
<evidence type="ECO:0000313" key="3">
    <source>
        <dbReference type="Proteomes" id="UP000323506"/>
    </source>
</evidence>
<organism evidence="2 3">
    <name type="scientific">Gossypium darwinii</name>
    <name type="common">Darwin's cotton</name>
    <name type="synonym">Gossypium barbadense var. darwinii</name>
    <dbReference type="NCBI Taxonomy" id="34276"/>
    <lineage>
        <taxon>Eukaryota</taxon>
        <taxon>Viridiplantae</taxon>
        <taxon>Streptophyta</taxon>
        <taxon>Embryophyta</taxon>
        <taxon>Tracheophyta</taxon>
        <taxon>Spermatophyta</taxon>
        <taxon>Magnoliopsida</taxon>
        <taxon>eudicotyledons</taxon>
        <taxon>Gunneridae</taxon>
        <taxon>Pentapetalae</taxon>
        <taxon>rosids</taxon>
        <taxon>malvids</taxon>
        <taxon>Malvales</taxon>
        <taxon>Malvaceae</taxon>
        <taxon>Malvoideae</taxon>
        <taxon>Gossypium</taxon>
    </lineage>
</organism>
<sequence>MATHVLLILSFRIHLFTLLLPLRNFSTSSAGKINQLVWNLPLGWCLRRQRRLPPCRVRRQPRQRMTMGWQSGRRCTGNRGCYIQ</sequence>
<feature type="chain" id="PRO_5022732404" description="Secreted protein" evidence="1">
    <location>
        <begin position="31"/>
        <end position="84"/>
    </location>
</feature>
<evidence type="ECO:0008006" key="4">
    <source>
        <dbReference type="Google" id="ProtNLM"/>
    </source>
</evidence>
<dbReference type="EMBL" id="CM017711">
    <property type="protein sequence ID" value="TYG47044.1"/>
    <property type="molecule type" value="Genomic_DNA"/>
</dbReference>
<gene>
    <name evidence="2" type="ORF">ES288_D11G306600v1</name>
</gene>
<keyword evidence="1" id="KW-0732">Signal</keyword>